<dbReference type="GO" id="GO:0016020">
    <property type="term" value="C:membrane"/>
    <property type="evidence" value="ECO:0007669"/>
    <property type="project" value="UniProtKB-SubCell"/>
</dbReference>
<name>A0A9P5PNC6_9AGAR</name>
<keyword evidence="9 14" id="KW-0560">Oxidoreductase</keyword>
<keyword evidence="10 13" id="KW-0408">Iron</keyword>
<evidence type="ECO:0000256" key="3">
    <source>
        <dbReference type="ARBA" id="ARBA00004721"/>
    </source>
</evidence>
<evidence type="ECO:0000256" key="6">
    <source>
        <dbReference type="ARBA" id="ARBA00022692"/>
    </source>
</evidence>
<protein>
    <submittedName>
        <fullName evidence="15">Cytochrome P450</fullName>
    </submittedName>
</protein>
<keyword evidence="5 13" id="KW-0349">Heme</keyword>
<sequence>ASWIWGHELEVFQHEASEMYIKWAASLGLVYKIKAALFQPDIVVVGDNLAAHHILQNTHAYVRAPLFLQLVARLAGKGILWAEGEDHRYQRRLLAPAFTYIEAMTGTIFSCVDKVNNLRSSLIGTSEANSAIVDIVPVMSACTLDIIGQVAFGHEFESTETRAIISAWHQDVVLSQTFAGFAAPILLAIFPFITRLPIPAFQDHVVRKIVHKLAGRILSGNSKGRNALDGNDMLSILRNGNQNMDEKSVARLSTVELLDNHSTTHQLYRMAGHETSAITADLILLQLAQNPAIQRKLRQEVQTLSSLDYNSIVTLKYLNAVVKEGLRMYSVPPPAERIALQDDIIPLNKAIRAGGGEIISSFSVKAGQVLRIPWAVLNSNKQVWGDNASEFIPERWIEPGGLPPIDELPRGPWGETSSFSDGPRSCIGYRLAVLELKIIIAVLVRSFEFECTEAKIVQRLSPTLQPFADGKPAVMPLKVSLVSEL</sequence>
<keyword evidence="16" id="KW-1185">Reference proteome</keyword>
<comment type="cofactor">
    <cofactor evidence="1 13">
        <name>heme</name>
        <dbReference type="ChEBI" id="CHEBI:30413"/>
    </cofactor>
</comment>
<evidence type="ECO:0000256" key="12">
    <source>
        <dbReference type="ARBA" id="ARBA00023136"/>
    </source>
</evidence>
<dbReference type="InterPro" id="IPR002401">
    <property type="entry name" value="Cyt_P450_E_grp-I"/>
</dbReference>
<comment type="similarity">
    <text evidence="4 14">Belongs to the cytochrome P450 family.</text>
</comment>
<evidence type="ECO:0000256" key="9">
    <source>
        <dbReference type="ARBA" id="ARBA00023002"/>
    </source>
</evidence>
<comment type="subcellular location">
    <subcellularLocation>
        <location evidence="2">Membrane</location>
    </subcellularLocation>
</comment>
<evidence type="ECO:0000256" key="1">
    <source>
        <dbReference type="ARBA" id="ARBA00001971"/>
    </source>
</evidence>
<evidence type="ECO:0000256" key="7">
    <source>
        <dbReference type="ARBA" id="ARBA00022723"/>
    </source>
</evidence>
<dbReference type="EMBL" id="JADNRY010000089">
    <property type="protein sequence ID" value="KAF9066292.1"/>
    <property type="molecule type" value="Genomic_DNA"/>
</dbReference>
<dbReference type="PRINTS" id="PR00463">
    <property type="entry name" value="EP450I"/>
</dbReference>
<keyword evidence="12" id="KW-0472">Membrane</keyword>
<evidence type="ECO:0000256" key="13">
    <source>
        <dbReference type="PIRSR" id="PIRSR602401-1"/>
    </source>
</evidence>
<dbReference type="GO" id="GO:0020037">
    <property type="term" value="F:heme binding"/>
    <property type="evidence" value="ECO:0007669"/>
    <property type="project" value="InterPro"/>
</dbReference>
<dbReference type="GO" id="GO:0005506">
    <property type="term" value="F:iron ion binding"/>
    <property type="evidence" value="ECO:0007669"/>
    <property type="project" value="InterPro"/>
</dbReference>
<evidence type="ECO:0000256" key="2">
    <source>
        <dbReference type="ARBA" id="ARBA00004370"/>
    </source>
</evidence>
<dbReference type="PANTHER" id="PTHR24305:SF166">
    <property type="entry name" value="CYTOCHROME P450 12A4, MITOCHONDRIAL-RELATED"/>
    <property type="match status" value="1"/>
</dbReference>
<dbReference type="GO" id="GO:0016705">
    <property type="term" value="F:oxidoreductase activity, acting on paired donors, with incorporation or reduction of molecular oxygen"/>
    <property type="evidence" value="ECO:0007669"/>
    <property type="project" value="InterPro"/>
</dbReference>
<evidence type="ECO:0000256" key="4">
    <source>
        <dbReference type="ARBA" id="ARBA00010617"/>
    </source>
</evidence>
<accession>A0A9P5PNC6</accession>
<evidence type="ECO:0000256" key="5">
    <source>
        <dbReference type="ARBA" id="ARBA00022617"/>
    </source>
</evidence>
<dbReference type="Proteomes" id="UP000772434">
    <property type="component" value="Unassembled WGS sequence"/>
</dbReference>
<evidence type="ECO:0000256" key="8">
    <source>
        <dbReference type="ARBA" id="ARBA00022989"/>
    </source>
</evidence>
<keyword evidence="7 13" id="KW-0479">Metal-binding</keyword>
<dbReference type="InterPro" id="IPR001128">
    <property type="entry name" value="Cyt_P450"/>
</dbReference>
<dbReference type="Pfam" id="PF00067">
    <property type="entry name" value="p450"/>
    <property type="match status" value="1"/>
</dbReference>
<feature type="non-terminal residue" evidence="15">
    <location>
        <position position="1"/>
    </location>
</feature>
<dbReference type="OrthoDB" id="1470350at2759"/>
<organism evidence="15 16">
    <name type="scientific">Rhodocollybia butyracea</name>
    <dbReference type="NCBI Taxonomy" id="206335"/>
    <lineage>
        <taxon>Eukaryota</taxon>
        <taxon>Fungi</taxon>
        <taxon>Dikarya</taxon>
        <taxon>Basidiomycota</taxon>
        <taxon>Agaricomycotina</taxon>
        <taxon>Agaricomycetes</taxon>
        <taxon>Agaricomycetidae</taxon>
        <taxon>Agaricales</taxon>
        <taxon>Marasmiineae</taxon>
        <taxon>Omphalotaceae</taxon>
        <taxon>Rhodocollybia</taxon>
    </lineage>
</organism>
<comment type="pathway">
    <text evidence="3">Secondary metabolite biosynthesis; terpenoid biosynthesis.</text>
</comment>
<keyword evidence="6" id="KW-0812">Transmembrane</keyword>
<evidence type="ECO:0000313" key="16">
    <source>
        <dbReference type="Proteomes" id="UP000772434"/>
    </source>
</evidence>
<reference evidence="15" key="1">
    <citation type="submission" date="2020-11" db="EMBL/GenBank/DDBJ databases">
        <authorList>
            <consortium name="DOE Joint Genome Institute"/>
            <person name="Ahrendt S."/>
            <person name="Riley R."/>
            <person name="Andreopoulos W."/>
            <person name="Labutti K."/>
            <person name="Pangilinan J."/>
            <person name="Ruiz-Duenas F.J."/>
            <person name="Barrasa J.M."/>
            <person name="Sanchez-Garcia M."/>
            <person name="Camarero S."/>
            <person name="Miyauchi S."/>
            <person name="Serrano A."/>
            <person name="Linde D."/>
            <person name="Babiker R."/>
            <person name="Drula E."/>
            <person name="Ayuso-Fernandez I."/>
            <person name="Pacheco R."/>
            <person name="Padilla G."/>
            <person name="Ferreira P."/>
            <person name="Barriuso J."/>
            <person name="Kellner H."/>
            <person name="Castanera R."/>
            <person name="Alfaro M."/>
            <person name="Ramirez L."/>
            <person name="Pisabarro A.G."/>
            <person name="Kuo A."/>
            <person name="Tritt A."/>
            <person name="Lipzen A."/>
            <person name="He G."/>
            <person name="Yan M."/>
            <person name="Ng V."/>
            <person name="Cullen D."/>
            <person name="Martin F."/>
            <person name="Rosso M.-N."/>
            <person name="Henrissat B."/>
            <person name="Hibbett D."/>
            <person name="Martinez A.T."/>
            <person name="Grigoriev I.V."/>
        </authorList>
    </citation>
    <scope>NUCLEOTIDE SEQUENCE</scope>
    <source>
        <strain evidence="15">AH 40177</strain>
    </source>
</reference>
<evidence type="ECO:0000256" key="14">
    <source>
        <dbReference type="RuleBase" id="RU000461"/>
    </source>
</evidence>
<proteinExistence type="inferred from homology"/>
<feature type="binding site" description="axial binding residue" evidence="13">
    <location>
        <position position="426"/>
    </location>
    <ligand>
        <name>heme</name>
        <dbReference type="ChEBI" id="CHEBI:30413"/>
    </ligand>
    <ligandPart>
        <name>Fe</name>
        <dbReference type="ChEBI" id="CHEBI:18248"/>
    </ligandPart>
</feature>
<evidence type="ECO:0000256" key="10">
    <source>
        <dbReference type="ARBA" id="ARBA00023004"/>
    </source>
</evidence>
<evidence type="ECO:0000313" key="15">
    <source>
        <dbReference type="EMBL" id="KAF9066292.1"/>
    </source>
</evidence>
<evidence type="ECO:0000256" key="11">
    <source>
        <dbReference type="ARBA" id="ARBA00023033"/>
    </source>
</evidence>
<dbReference type="PRINTS" id="PR00385">
    <property type="entry name" value="P450"/>
</dbReference>
<dbReference type="InterPro" id="IPR036396">
    <property type="entry name" value="Cyt_P450_sf"/>
</dbReference>
<keyword evidence="8" id="KW-1133">Transmembrane helix</keyword>
<dbReference type="AlphaFoldDB" id="A0A9P5PNC6"/>
<dbReference type="PROSITE" id="PS00086">
    <property type="entry name" value="CYTOCHROME_P450"/>
    <property type="match status" value="1"/>
</dbReference>
<keyword evidence="11 14" id="KW-0503">Monooxygenase</keyword>
<dbReference type="SUPFAM" id="SSF48264">
    <property type="entry name" value="Cytochrome P450"/>
    <property type="match status" value="1"/>
</dbReference>
<dbReference type="InterPro" id="IPR050121">
    <property type="entry name" value="Cytochrome_P450_monoxygenase"/>
</dbReference>
<comment type="caution">
    <text evidence="15">The sequence shown here is derived from an EMBL/GenBank/DDBJ whole genome shotgun (WGS) entry which is preliminary data.</text>
</comment>
<dbReference type="GO" id="GO:0004497">
    <property type="term" value="F:monooxygenase activity"/>
    <property type="evidence" value="ECO:0007669"/>
    <property type="project" value="UniProtKB-KW"/>
</dbReference>
<dbReference type="Gene3D" id="1.10.630.10">
    <property type="entry name" value="Cytochrome P450"/>
    <property type="match status" value="1"/>
</dbReference>
<gene>
    <name evidence="15" type="ORF">BDP27DRAFT_1227751</name>
</gene>
<dbReference type="InterPro" id="IPR017972">
    <property type="entry name" value="Cyt_P450_CS"/>
</dbReference>
<dbReference type="PANTHER" id="PTHR24305">
    <property type="entry name" value="CYTOCHROME P450"/>
    <property type="match status" value="1"/>
</dbReference>